<feature type="compositionally biased region" description="Basic residues" evidence="3">
    <location>
        <begin position="1"/>
        <end position="20"/>
    </location>
</feature>
<evidence type="ECO:0000256" key="2">
    <source>
        <dbReference type="PROSITE-ProRule" id="PRU00235"/>
    </source>
</evidence>
<dbReference type="Gene3D" id="2.130.10.30">
    <property type="entry name" value="Regulator of chromosome condensation 1/beta-lactamase-inhibitor protein II"/>
    <property type="match status" value="2"/>
</dbReference>
<keyword evidence="1" id="KW-0677">Repeat</keyword>
<evidence type="ECO:0000259" key="4">
    <source>
        <dbReference type="Pfam" id="PF25390"/>
    </source>
</evidence>
<feature type="repeat" description="RCC1" evidence="2">
    <location>
        <begin position="134"/>
        <end position="182"/>
    </location>
</feature>
<dbReference type="AlphaFoldDB" id="A0AAW2YIK1"/>
<name>A0AAW2YIK1_9EUKA</name>
<dbReference type="SUPFAM" id="SSF50985">
    <property type="entry name" value="RCC1/BLIP-II"/>
    <property type="match status" value="1"/>
</dbReference>
<dbReference type="InterPro" id="IPR058923">
    <property type="entry name" value="RCC1-like_dom"/>
</dbReference>
<evidence type="ECO:0000256" key="1">
    <source>
        <dbReference type="ARBA" id="ARBA00022737"/>
    </source>
</evidence>
<feature type="repeat" description="RCC1" evidence="2">
    <location>
        <begin position="183"/>
        <end position="233"/>
    </location>
</feature>
<dbReference type="PROSITE" id="PS50012">
    <property type="entry name" value="RCC1_3"/>
    <property type="match status" value="2"/>
</dbReference>
<evidence type="ECO:0000313" key="5">
    <source>
        <dbReference type="EMBL" id="KAL0477281.1"/>
    </source>
</evidence>
<dbReference type="EMBL" id="JAOPGA020000158">
    <property type="protein sequence ID" value="KAL0477281.1"/>
    <property type="molecule type" value="Genomic_DNA"/>
</dbReference>
<evidence type="ECO:0000256" key="3">
    <source>
        <dbReference type="SAM" id="MobiDB-lite"/>
    </source>
</evidence>
<evidence type="ECO:0000313" key="6">
    <source>
        <dbReference type="Proteomes" id="UP001431209"/>
    </source>
</evidence>
<protein>
    <submittedName>
        <fullName evidence="5">Ultraviolet-B receptor</fullName>
    </submittedName>
</protein>
<keyword evidence="5" id="KW-0675">Receptor</keyword>
<dbReference type="Proteomes" id="UP001431209">
    <property type="component" value="Unassembled WGS sequence"/>
</dbReference>
<dbReference type="InterPro" id="IPR000408">
    <property type="entry name" value="Reg_chr_condens"/>
</dbReference>
<keyword evidence="6" id="KW-1185">Reference proteome</keyword>
<dbReference type="InterPro" id="IPR051625">
    <property type="entry name" value="Signaling_Regulatory_Domain"/>
</dbReference>
<organism evidence="5 6">
    <name type="scientific">Acrasis kona</name>
    <dbReference type="NCBI Taxonomy" id="1008807"/>
    <lineage>
        <taxon>Eukaryota</taxon>
        <taxon>Discoba</taxon>
        <taxon>Heterolobosea</taxon>
        <taxon>Tetramitia</taxon>
        <taxon>Eutetramitia</taxon>
        <taxon>Acrasidae</taxon>
        <taxon>Acrasis</taxon>
    </lineage>
</organism>
<feature type="region of interest" description="Disordered" evidence="3">
    <location>
        <begin position="1"/>
        <end position="21"/>
    </location>
</feature>
<comment type="caution">
    <text evidence="5">The sequence shown here is derived from an EMBL/GenBank/DDBJ whole genome shotgun (WGS) entry which is preliminary data.</text>
</comment>
<proteinExistence type="predicted"/>
<dbReference type="Pfam" id="PF25390">
    <property type="entry name" value="WD40_RLD"/>
    <property type="match status" value="1"/>
</dbReference>
<accession>A0AAW2YIK1</accession>
<sequence>MNYHPIKSRKGGEHHRHPRHVNSQFDPISRIYVCGSNIKGQLSNPNLSEYNEIKSVQLPSQTEIKFVDCGFHSTYIVEGGNSLFVCGDNIYGQLGVSGLEWVDAFIQVPHQEWVGRSITGLYCGGTHAIIRVDEDIYVTGNNTNGQLGLGDRRCRYKFTKLCNVKIKEISCGSSHTVILTEGDKLWSCGWNDDGQLCLHDNLERKLLTHIPHNIKGIDQIKCGNYHTLVLNLNKELYTSGYNAYGQLGNGGNMATNHLKKVLVNFLVKSIFSCSAHTIILSECGKVYGSGCNGSGQLGTRHKEDDDKLKHIEIKTKGKIVDVSCRFGNHSLVMTDLGEVLATGRNKNGQLARLDKSDTCSFERIDETFHLEVPYMIRNGMYHKPLIDKRPKMYLLDPSLHVIHFHDVVFHFV</sequence>
<dbReference type="PANTHER" id="PTHR22872">
    <property type="entry name" value="BTK-BINDING PROTEIN-RELATED"/>
    <property type="match status" value="1"/>
</dbReference>
<dbReference type="InterPro" id="IPR009091">
    <property type="entry name" value="RCC1/BLIP-II"/>
</dbReference>
<reference evidence="5 6" key="1">
    <citation type="submission" date="2024-03" db="EMBL/GenBank/DDBJ databases">
        <title>The Acrasis kona genome and developmental transcriptomes reveal deep origins of eukaryotic multicellular pathways.</title>
        <authorList>
            <person name="Sheikh S."/>
            <person name="Fu C.-J."/>
            <person name="Brown M.W."/>
            <person name="Baldauf S.L."/>
        </authorList>
    </citation>
    <scope>NUCLEOTIDE SEQUENCE [LARGE SCALE GENOMIC DNA]</scope>
    <source>
        <strain evidence="5 6">ATCC MYA-3509</strain>
    </source>
</reference>
<dbReference type="PRINTS" id="PR00633">
    <property type="entry name" value="RCCNDNSATION"/>
</dbReference>
<feature type="domain" description="RCC1-like" evidence="4">
    <location>
        <begin position="31"/>
        <end position="367"/>
    </location>
</feature>
<gene>
    <name evidence="5" type="ORF">AKO1_005494</name>
</gene>